<name>A0A9W7ZT95_9FUNG</name>
<proteinExistence type="predicted"/>
<dbReference type="AlphaFoldDB" id="A0A9W7ZT95"/>
<accession>A0A9W7ZT95</accession>
<evidence type="ECO:0000313" key="1">
    <source>
        <dbReference type="EMBL" id="KAJ1915642.1"/>
    </source>
</evidence>
<dbReference type="Proteomes" id="UP001150538">
    <property type="component" value="Unassembled WGS sequence"/>
</dbReference>
<comment type="caution">
    <text evidence="1">The sequence shown here is derived from an EMBL/GenBank/DDBJ whole genome shotgun (WGS) entry which is preliminary data.</text>
</comment>
<protein>
    <submittedName>
        <fullName evidence="1">Uncharacterized protein</fullName>
    </submittedName>
</protein>
<evidence type="ECO:0000313" key="2">
    <source>
        <dbReference type="Proteomes" id="UP001150538"/>
    </source>
</evidence>
<sequence length="545" mass="61577">MELPIELKEQVLCQVTLGGGYTSACKDIGLVSGQWENVTIRHVWKSFYMYTSELISAKSTNENFGKLVRSVVLHIAPDEPIEDGQLPYKLQQCLDLVWSNARHLATNIPAGFPLPMLVSGIGNSFPILQRLTIKQSHKDLGNTVGLILENLPKLCELSIYNISPTGSVMIEDEYFVETDNQTVESLKKYKNRLTTLKLVGWVATIELLNTIKVYQPYIEEITMSLHAKHMRSRTLLSNPSITKIECHTMYLSSQNDSYEFDSKKFPKIQALSIETIVIDNIIRYTIPNTIVPTFTSPLDHLKYLTLPYISNSLAAMIGSYCKNIVYLKCANDCFYTSPTSIPTSPTSTNSSGGIKDGSNNSNSSHYNSFTLDHTGFLAIVENLPVLQFLTLGTIGLPPRHRLTESIKTLGQDIRNWKVVSPLSTINIGRLNISLKNLGYFMNHFMSARSHSIRILEDEDISSESVDDTFEHWKSYENIVDLEVWNRHSDLNFSFIERLLSHFPNLKRIYWLGQPLTAEVYQSIKNKSAYVNFVGHDTPVDGAFII</sequence>
<gene>
    <name evidence="1" type="ORF">H4219_004212</name>
</gene>
<reference evidence="1" key="1">
    <citation type="submission" date="2022-07" db="EMBL/GenBank/DDBJ databases">
        <title>Phylogenomic reconstructions and comparative analyses of Kickxellomycotina fungi.</title>
        <authorList>
            <person name="Reynolds N.K."/>
            <person name="Stajich J.E."/>
            <person name="Barry K."/>
            <person name="Grigoriev I.V."/>
            <person name="Crous P."/>
            <person name="Smith M.E."/>
        </authorList>
    </citation>
    <scope>NUCLEOTIDE SEQUENCE</scope>
    <source>
        <strain evidence="1">NBRC 100468</strain>
    </source>
</reference>
<dbReference type="EMBL" id="JANBPU010000137">
    <property type="protein sequence ID" value="KAJ1915642.1"/>
    <property type="molecule type" value="Genomic_DNA"/>
</dbReference>
<keyword evidence="2" id="KW-1185">Reference proteome</keyword>
<dbReference type="Gene3D" id="3.80.10.10">
    <property type="entry name" value="Ribonuclease Inhibitor"/>
    <property type="match status" value="1"/>
</dbReference>
<dbReference type="InterPro" id="IPR032675">
    <property type="entry name" value="LRR_dom_sf"/>
</dbReference>
<organism evidence="1 2">
    <name type="scientific">Mycoemilia scoparia</name>
    <dbReference type="NCBI Taxonomy" id="417184"/>
    <lineage>
        <taxon>Eukaryota</taxon>
        <taxon>Fungi</taxon>
        <taxon>Fungi incertae sedis</taxon>
        <taxon>Zoopagomycota</taxon>
        <taxon>Kickxellomycotina</taxon>
        <taxon>Kickxellomycetes</taxon>
        <taxon>Kickxellales</taxon>
        <taxon>Kickxellaceae</taxon>
        <taxon>Mycoemilia</taxon>
    </lineage>
</organism>